<dbReference type="GO" id="GO:0030170">
    <property type="term" value="F:pyridoxal phosphate binding"/>
    <property type="evidence" value="ECO:0007669"/>
    <property type="project" value="UniProtKB-UniRule"/>
</dbReference>
<dbReference type="Gene3D" id="3.20.20.10">
    <property type="entry name" value="Alanine racemase"/>
    <property type="match status" value="1"/>
</dbReference>
<sequence length="231" mass="24739">MVDVVENLVEARARIDAACARVGRDPGEVELLPVSKTHPDEAVRAAAGAGYRRFGENRPQELARRTAALGDLSLSWVAIGRIQSNKAKLIAEYAAELQSLDSVALAEALERRLAALGRRLTVLVQVNTSGEEAKAGFQPEEMMDAVAALSRFPHLDVRGLMTMAAHTSDATAIRHSFATLRSLRDQLQAVHGPRISALSMGMSGDFELAVEEGSTCVRLGSVIFGARPNPA</sequence>
<evidence type="ECO:0000256" key="1">
    <source>
        <dbReference type="ARBA" id="ARBA00022898"/>
    </source>
</evidence>
<dbReference type="InterPro" id="IPR011078">
    <property type="entry name" value="PyrdxlP_homeostasis"/>
</dbReference>
<dbReference type="CDD" id="cd00635">
    <property type="entry name" value="PLPDE_III_YBL036c_like"/>
    <property type="match status" value="1"/>
</dbReference>
<keyword evidence="1 2" id="KW-0663">Pyridoxal phosphate</keyword>
<dbReference type="Pfam" id="PF01168">
    <property type="entry name" value="Ala_racemase_N"/>
    <property type="match status" value="1"/>
</dbReference>
<feature type="modified residue" description="N6-(pyridoxal phosphate)lysine" evidence="2 3">
    <location>
        <position position="36"/>
    </location>
</feature>
<comment type="similarity">
    <text evidence="2 4">Belongs to the pyridoxal phosphate-binding protein YggS/PROSC family.</text>
</comment>
<comment type="function">
    <text evidence="2">Pyridoxal 5'-phosphate (PLP)-binding protein, which is involved in PLP homeostasis.</text>
</comment>
<protein>
    <recommendedName>
        <fullName evidence="2">Pyridoxal phosphate homeostasis protein</fullName>
        <shortName evidence="2">PLP homeostasis protein</shortName>
    </recommendedName>
</protein>
<evidence type="ECO:0000256" key="2">
    <source>
        <dbReference type="HAMAP-Rule" id="MF_02087"/>
    </source>
</evidence>
<dbReference type="AlphaFoldDB" id="A0A4Q2EKA0"/>
<dbReference type="FunFam" id="3.20.20.10:FF:000018">
    <property type="entry name" value="Pyridoxal phosphate homeostasis protein"/>
    <property type="match status" value="1"/>
</dbReference>
<gene>
    <name evidence="6" type="ORF">C1706_02475</name>
</gene>
<accession>A0A4Q2EKA0</accession>
<dbReference type="HAMAP" id="MF_02087">
    <property type="entry name" value="PLP_homeostasis"/>
    <property type="match status" value="1"/>
</dbReference>
<dbReference type="PANTHER" id="PTHR10146:SF14">
    <property type="entry name" value="PYRIDOXAL PHOSPHATE HOMEOSTASIS PROTEIN"/>
    <property type="match status" value="1"/>
</dbReference>
<comment type="cofactor">
    <cofactor evidence="3">
        <name>pyridoxal 5'-phosphate</name>
        <dbReference type="ChEBI" id="CHEBI:597326"/>
    </cofactor>
</comment>
<dbReference type="EMBL" id="PPCV01000001">
    <property type="protein sequence ID" value="RXW33633.1"/>
    <property type="molecule type" value="Genomic_DNA"/>
</dbReference>
<evidence type="ECO:0000313" key="7">
    <source>
        <dbReference type="Proteomes" id="UP000290624"/>
    </source>
</evidence>
<dbReference type="Proteomes" id="UP000290624">
    <property type="component" value="Unassembled WGS sequence"/>
</dbReference>
<comment type="caution">
    <text evidence="6">The sequence shown here is derived from an EMBL/GenBank/DDBJ whole genome shotgun (WGS) entry which is preliminary data.</text>
</comment>
<organism evidence="6 7">
    <name type="scientific">Propioniciclava flava</name>
    <dbReference type="NCBI Taxonomy" id="2072026"/>
    <lineage>
        <taxon>Bacteria</taxon>
        <taxon>Bacillati</taxon>
        <taxon>Actinomycetota</taxon>
        <taxon>Actinomycetes</taxon>
        <taxon>Propionibacteriales</taxon>
        <taxon>Propionibacteriaceae</taxon>
        <taxon>Propioniciclava</taxon>
    </lineage>
</organism>
<reference evidence="6 7" key="1">
    <citation type="submission" date="2018-01" db="EMBL/GenBank/DDBJ databases">
        <title>Lactibacter flavus gen. nov., sp. nov., a novel bacterium of the family Propionibacteriaceae isolated from raw milk and dairy products.</title>
        <authorList>
            <person name="Wenning M."/>
            <person name="Breitenwieser F."/>
            <person name="Huptas C."/>
            <person name="von Neubeck M."/>
            <person name="Busse H.-J."/>
            <person name="Scherer S."/>
        </authorList>
    </citation>
    <scope>NUCLEOTIDE SEQUENCE [LARGE SCALE GENOMIC DNA]</scope>
    <source>
        <strain evidence="6 7">VG341</strain>
    </source>
</reference>
<evidence type="ECO:0000313" key="6">
    <source>
        <dbReference type="EMBL" id="RXW33633.1"/>
    </source>
</evidence>
<dbReference type="NCBIfam" id="TIGR00044">
    <property type="entry name" value="YggS family pyridoxal phosphate-dependent enzyme"/>
    <property type="match status" value="1"/>
</dbReference>
<dbReference type="PANTHER" id="PTHR10146">
    <property type="entry name" value="PROLINE SYNTHETASE CO-TRANSCRIBED BACTERIAL HOMOLOG PROTEIN"/>
    <property type="match status" value="1"/>
</dbReference>
<dbReference type="RefSeq" id="WP_129457602.1">
    <property type="nucleotide sequence ID" value="NZ_PPCV01000001.1"/>
</dbReference>
<dbReference type="InterPro" id="IPR029066">
    <property type="entry name" value="PLP-binding_barrel"/>
</dbReference>
<dbReference type="InterPro" id="IPR001608">
    <property type="entry name" value="Ala_racemase_N"/>
</dbReference>
<feature type="domain" description="Alanine racemase N-terminal" evidence="5">
    <location>
        <begin position="28"/>
        <end position="228"/>
    </location>
</feature>
<proteinExistence type="inferred from homology"/>
<evidence type="ECO:0000259" key="5">
    <source>
        <dbReference type="Pfam" id="PF01168"/>
    </source>
</evidence>
<keyword evidence="7" id="KW-1185">Reference proteome</keyword>
<dbReference type="SUPFAM" id="SSF51419">
    <property type="entry name" value="PLP-binding barrel"/>
    <property type="match status" value="1"/>
</dbReference>
<dbReference type="OrthoDB" id="9804072at2"/>
<dbReference type="PIRSF" id="PIRSF004848">
    <property type="entry name" value="YBL036c_PLPDEIII"/>
    <property type="match status" value="1"/>
</dbReference>
<evidence type="ECO:0000256" key="4">
    <source>
        <dbReference type="RuleBase" id="RU004514"/>
    </source>
</evidence>
<name>A0A4Q2EKA0_9ACTN</name>
<evidence type="ECO:0000256" key="3">
    <source>
        <dbReference type="PIRSR" id="PIRSR004848-1"/>
    </source>
</evidence>